<gene>
    <name evidence="2" type="ORF">NE848_07545</name>
</gene>
<dbReference type="SUPFAM" id="SSF53756">
    <property type="entry name" value="UDP-Glycosyltransferase/glycogen phosphorylase"/>
    <property type="match status" value="1"/>
</dbReference>
<dbReference type="RefSeq" id="WP_252112056.1">
    <property type="nucleotide sequence ID" value="NZ_JAMSCK010000002.1"/>
</dbReference>
<dbReference type="InterPro" id="IPR028098">
    <property type="entry name" value="Glyco_trans_4-like_N"/>
</dbReference>
<comment type="caution">
    <text evidence="2">The sequence shown here is derived from an EMBL/GenBank/DDBJ whole genome shotgun (WGS) entry which is preliminary data.</text>
</comment>
<dbReference type="CDD" id="cd03811">
    <property type="entry name" value="GT4_GT28_WabH-like"/>
    <property type="match status" value="1"/>
</dbReference>
<dbReference type="PANTHER" id="PTHR12526">
    <property type="entry name" value="GLYCOSYLTRANSFERASE"/>
    <property type="match status" value="1"/>
</dbReference>
<name>A0ABT0Z0H4_9FLAO</name>
<dbReference type="Pfam" id="PF13439">
    <property type="entry name" value="Glyco_transf_4"/>
    <property type="match status" value="1"/>
</dbReference>
<evidence type="ECO:0000313" key="3">
    <source>
        <dbReference type="Proteomes" id="UP001155077"/>
    </source>
</evidence>
<sequence length="351" mass="40804">MKILQLIDTLHPGGAERMAVNYANALYDKGHDSHLICTREEGSFKALLNPGVSYLLLNKKSVFDIQSLLKLRKYISLNNIEVVHAHGSSWFYAILCKIIRKDFKVIWHDHYGNSEYLEKRPTQYLKCFSQFFDGIISVNKRLEKWAMDNLRCENITFINNFIYPNEREKNKIHIDNEAFNIVCLANLRIQKDHLTLMKACDIISKKHSIVLHIIGKDFRDEYSKMIKREFKKRSYLVYHGEVKDSFSFLENMNLGVLSSRSEGLPLTLLEYGLAGLSVVCTDVGECRRIVGNNGILIPPGDVRAMREAILKFIKDPSLYCIETKYLKEKIRNHYSYEAVLPIYERFCEKLC</sequence>
<reference evidence="2" key="1">
    <citation type="submission" date="2022-06" db="EMBL/GenBank/DDBJ databases">
        <title>Gramella sediminis sp. nov., isolated from deep-sea sediment of the Indian Ocean.</title>
        <authorList>
            <person name="Yang L."/>
        </authorList>
    </citation>
    <scope>NUCLEOTIDE SEQUENCE</scope>
    <source>
        <strain evidence="2">HMD3159</strain>
    </source>
</reference>
<protein>
    <submittedName>
        <fullName evidence="2">Glycosyltransferase</fullName>
    </submittedName>
</protein>
<dbReference type="EMBL" id="JAMSCK010000002">
    <property type="protein sequence ID" value="MCM8569227.1"/>
    <property type="molecule type" value="Genomic_DNA"/>
</dbReference>
<dbReference type="PANTHER" id="PTHR12526:SF630">
    <property type="entry name" value="GLYCOSYLTRANSFERASE"/>
    <property type="match status" value="1"/>
</dbReference>
<organism evidence="2 3">
    <name type="scientific">Gramella jeungdoensis</name>
    <dbReference type="NCBI Taxonomy" id="708091"/>
    <lineage>
        <taxon>Bacteria</taxon>
        <taxon>Pseudomonadati</taxon>
        <taxon>Bacteroidota</taxon>
        <taxon>Flavobacteriia</taxon>
        <taxon>Flavobacteriales</taxon>
        <taxon>Flavobacteriaceae</taxon>
        <taxon>Christiangramia</taxon>
    </lineage>
</organism>
<accession>A0ABT0Z0H4</accession>
<dbReference type="Proteomes" id="UP001155077">
    <property type="component" value="Unassembled WGS sequence"/>
</dbReference>
<evidence type="ECO:0000259" key="1">
    <source>
        <dbReference type="Pfam" id="PF13439"/>
    </source>
</evidence>
<feature type="domain" description="Glycosyltransferase subfamily 4-like N-terminal" evidence="1">
    <location>
        <begin position="12"/>
        <end position="163"/>
    </location>
</feature>
<dbReference type="Pfam" id="PF13692">
    <property type="entry name" value="Glyco_trans_1_4"/>
    <property type="match status" value="1"/>
</dbReference>
<proteinExistence type="predicted"/>
<keyword evidence="3" id="KW-1185">Reference proteome</keyword>
<evidence type="ECO:0000313" key="2">
    <source>
        <dbReference type="EMBL" id="MCM8569227.1"/>
    </source>
</evidence>
<dbReference type="Gene3D" id="3.40.50.2000">
    <property type="entry name" value="Glycogen Phosphorylase B"/>
    <property type="match status" value="2"/>
</dbReference>